<feature type="domain" description="NYN" evidence="1">
    <location>
        <begin position="200"/>
        <end position="336"/>
    </location>
</feature>
<name>A0A8S0S196_OLEEU</name>
<reference evidence="2 3" key="1">
    <citation type="submission" date="2019-12" db="EMBL/GenBank/DDBJ databases">
        <authorList>
            <person name="Alioto T."/>
            <person name="Alioto T."/>
            <person name="Gomez Garrido J."/>
        </authorList>
    </citation>
    <scope>NUCLEOTIDE SEQUENCE [LARGE SCALE GENOMIC DNA]</scope>
</reference>
<proteinExistence type="predicted"/>
<evidence type="ECO:0000313" key="3">
    <source>
        <dbReference type="Proteomes" id="UP000594638"/>
    </source>
</evidence>
<comment type="caution">
    <text evidence="2">The sequence shown here is derived from an EMBL/GenBank/DDBJ whole genome shotgun (WGS) entry which is preliminary data.</text>
</comment>
<dbReference type="InterPro" id="IPR021139">
    <property type="entry name" value="NYN"/>
</dbReference>
<keyword evidence="3" id="KW-1185">Reference proteome</keyword>
<protein>
    <submittedName>
        <fullName evidence="2">Meiosis regulator and mRNA stability factor 1-like</fullName>
    </submittedName>
</protein>
<gene>
    <name evidence="2" type="ORF">OLEA9_A025829</name>
</gene>
<dbReference type="PANTHER" id="PTHR14379">
    <property type="entry name" value="LIMKAIN B LKAP"/>
    <property type="match status" value="1"/>
</dbReference>
<dbReference type="GO" id="GO:0010468">
    <property type="term" value="P:regulation of gene expression"/>
    <property type="evidence" value="ECO:0007669"/>
    <property type="project" value="InterPro"/>
</dbReference>
<evidence type="ECO:0000313" key="2">
    <source>
        <dbReference type="EMBL" id="CAA2985209.1"/>
    </source>
</evidence>
<dbReference type="EMBL" id="CACTIH010003796">
    <property type="protein sequence ID" value="CAA2985209.1"/>
    <property type="molecule type" value="Genomic_DNA"/>
</dbReference>
<evidence type="ECO:0000259" key="1">
    <source>
        <dbReference type="Pfam" id="PF01936"/>
    </source>
</evidence>
<dbReference type="GO" id="GO:0005777">
    <property type="term" value="C:peroxisome"/>
    <property type="evidence" value="ECO:0007669"/>
    <property type="project" value="InterPro"/>
</dbReference>
<dbReference type="GO" id="GO:0004540">
    <property type="term" value="F:RNA nuclease activity"/>
    <property type="evidence" value="ECO:0007669"/>
    <property type="project" value="InterPro"/>
</dbReference>
<dbReference type="AlphaFoldDB" id="A0A8S0S196"/>
<dbReference type="PANTHER" id="PTHR14379:SF82">
    <property type="entry name" value="OS08G0230500 PROTEIN"/>
    <property type="match status" value="1"/>
</dbReference>
<dbReference type="Gramene" id="OE9A025829T1">
    <property type="protein sequence ID" value="OE9A025829C1"/>
    <property type="gene ID" value="OE9A025829"/>
</dbReference>
<dbReference type="OrthoDB" id="549353at2759"/>
<organism evidence="2 3">
    <name type="scientific">Olea europaea subsp. europaea</name>
    <dbReference type="NCBI Taxonomy" id="158383"/>
    <lineage>
        <taxon>Eukaryota</taxon>
        <taxon>Viridiplantae</taxon>
        <taxon>Streptophyta</taxon>
        <taxon>Embryophyta</taxon>
        <taxon>Tracheophyta</taxon>
        <taxon>Spermatophyta</taxon>
        <taxon>Magnoliopsida</taxon>
        <taxon>eudicotyledons</taxon>
        <taxon>Gunneridae</taxon>
        <taxon>Pentapetalae</taxon>
        <taxon>asterids</taxon>
        <taxon>lamiids</taxon>
        <taxon>Lamiales</taxon>
        <taxon>Oleaceae</taxon>
        <taxon>Oleeae</taxon>
        <taxon>Olea</taxon>
    </lineage>
</organism>
<feature type="domain" description="NYN" evidence="1">
    <location>
        <begin position="24"/>
        <end position="162"/>
    </location>
</feature>
<accession>A0A8S0S196</accession>
<dbReference type="CDD" id="cd10910">
    <property type="entry name" value="PIN_limkain_b1_N_like"/>
    <property type="match status" value="2"/>
</dbReference>
<dbReference type="Pfam" id="PF01936">
    <property type="entry name" value="NYN"/>
    <property type="match status" value="2"/>
</dbReference>
<dbReference type="Proteomes" id="UP000594638">
    <property type="component" value="Unassembled WGS sequence"/>
</dbReference>
<dbReference type="Gene3D" id="3.40.50.1010">
    <property type="entry name" value="5'-nuclease"/>
    <property type="match status" value="2"/>
</dbReference>
<dbReference type="InterPro" id="IPR024768">
    <property type="entry name" value="Marf1"/>
</dbReference>
<sequence length="341" mass="37360">MSNFNMNSCQSSSWKTRSSLRGPVAIFWDIENCAVPSDMRSVNVVGNIRMSLRAHPTINKPVKMFSAYGDFSAFSRRLKKGCCRIGVQLVHVPNDVASKKTLVDMFLFALDNRPPSSILLISGDRDFAPALHVLGQRGYTIILVIPSRVGVSSALSNASQFIWDWSSMARGHGFVLQANVNVAWFPVECSMNESSLQGSIAIFWDIESCPVPSDVCPEDVASNIMMSSQSHPTINGPVTMFSAYGDFSVFSRRLRKGCQSIGVKLVGVPNDAAYKKILGDMFSFALENRPPSSILLISGDRDFAPALHVLGQRGYTIILVIPLRVGVSSALSNASRFLWEV</sequence>